<evidence type="ECO:0000313" key="2">
    <source>
        <dbReference type="EMBL" id="EMR06419.1"/>
    </source>
</evidence>
<feature type="compositionally biased region" description="Basic and acidic residues" evidence="1">
    <location>
        <begin position="34"/>
        <end position="62"/>
    </location>
</feature>
<evidence type="ECO:0000256" key="1">
    <source>
        <dbReference type="SAM" id="MobiDB-lite"/>
    </source>
</evidence>
<dbReference type="EMBL" id="AOFT01000007">
    <property type="protein sequence ID" value="EMR06419.1"/>
    <property type="molecule type" value="Genomic_DNA"/>
</dbReference>
<reference evidence="2 3" key="1">
    <citation type="journal article" date="2013" name="Genome Announc.">
        <title>Draft Genome Sequence of Bhargavaea cecembensis Strain DSE10T, Isolated from a Deep-Sea Sediment Sample Collected at a Depth of 5,904 m from the Chagos-Laccadive Ridge System in the Indian Ocean.</title>
        <authorList>
            <person name="Shivaji S."/>
            <person name="Ara S."/>
            <person name="Begum Z."/>
            <person name="Ruth M."/>
            <person name="Singh A."/>
            <person name="Kumar Pinnaka A."/>
        </authorList>
    </citation>
    <scope>NUCLEOTIDE SEQUENCE [LARGE SCALE GENOMIC DNA]</scope>
    <source>
        <strain evidence="2 3">DSE10</strain>
    </source>
</reference>
<sequence length="62" mass="6898">MVRHPNGKPNLTGSQPGDEDAVLNMIDEGGPVHAAREEQGGDFNFRRENGFGEEELRNITYQ</sequence>
<dbReference type="AlphaFoldDB" id="M7P7B8"/>
<dbReference type="Proteomes" id="UP000011919">
    <property type="component" value="Unassembled WGS sequence"/>
</dbReference>
<proteinExistence type="predicted"/>
<comment type="caution">
    <text evidence="2">The sequence shown here is derived from an EMBL/GenBank/DDBJ whole genome shotgun (WGS) entry which is preliminary data.</text>
</comment>
<accession>M7P7B8</accession>
<evidence type="ECO:0000313" key="3">
    <source>
        <dbReference type="Proteomes" id="UP000011919"/>
    </source>
</evidence>
<gene>
    <name evidence="2" type="ORF">C772_01690</name>
</gene>
<keyword evidence="3" id="KW-1185">Reference proteome</keyword>
<dbReference type="RefSeq" id="WP_008299056.1">
    <property type="nucleotide sequence ID" value="NZ_AOFT01000007.1"/>
</dbReference>
<feature type="region of interest" description="Disordered" evidence="1">
    <location>
        <begin position="1"/>
        <end position="62"/>
    </location>
</feature>
<protein>
    <submittedName>
        <fullName evidence="2">Uncharacterized protein</fullName>
    </submittedName>
</protein>
<name>M7P7B8_9BACL</name>
<dbReference type="OrthoDB" id="2427839at2"/>
<organism evidence="2 3">
    <name type="scientific">Bhargavaea cecembensis DSE10</name>
    <dbReference type="NCBI Taxonomy" id="1235279"/>
    <lineage>
        <taxon>Bacteria</taxon>
        <taxon>Bacillati</taxon>
        <taxon>Bacillota</taxon>
        <taxon>Bacilli</taxon>
        <taxon>Bacillales</taxon>
        <taxon>Caryophanaceae</taxon>
        <taxon>Bhargavaea</taxon>
    </lineage>
</organism>